<protein>
    <submittedName>
        <fullName evidence="2">Uncharacterized protein</fullName>
    </submittedName>
</protein>
<proteinExistence type="predicted"/>
<sequence>MAKRSDQLEIHFILDGIDMESVVFKDFLYGDRVTSVELRYVYRNWDELKENVIFFENNERVDAPWIKDPELWKNYQPTKSQELNKPELKAKPQQEEKLQLKEKLAELKEPKLETKQHKQESRKQMKNILTSSKKNSNVHKNYVANKIVAAQATSTHLNKNFRRNEKNEGMLAID</sequence>
<dbReference type="AlphaFoldDB" id="A0A931B0W5"/>
<keyword evidence="3" id="KW-1185">Reference proteome</keyword>
<organism evidence="2 3">
    <name type="scientific">Enterococcus lacertideformus</name>
    <dbReference type="NCBI Taxonomy" id="2771493"/>
    <lineage>
        <taxon>Bacteria</taxon>
        <taxon>Bacillati</taxon>
        <taxon>Bacillota</taxon>
        <taxon>Bacilli</taxon>
        <taxon>Lactobacillales</taxon>
        <taxon>Enterococcaceae</taxon>
        <taxon>Enterococcus</taxon>
    </lineage>
</organism>
<comment type="caution">
    <text evidence="2">The sequence shown here is derived from an EMBL/GenBank/DDBJ whole genome shotgun (WGS) entry which is preliminary data.</text>
</comment>
<evidence type="ECO:0000313" key="2">
    <source>
        <dbReference type="EMBL" id="MBF8808340.1"/>
    </source>
</evidence>
<reference evidence="2" key="1">
    <citation type="submission" date="2020-09" db="EMBL/GenBank/DDBJ databases">
        <title>Genomic insights into the novelty and pathogenicity of a unique biofilm-forming Enterococcus sp. bacteria (Enterococcus lacertideformus) identified in reptiles.</title>
        <authorList>
            <person name="Agius J.E."/>
            <person name="Phalen D.N."/>
            <person name="Rose K."/>
            <person name="Eden J.-S."/>
        </authorList>
    </citation>
    <scope>NUCLEOTIDE SEQUENCE</scope>
    <source>
        <strain evidence="2">PHRS 0518</strain>
    </source>
</reference>
<dbReference type="Proteomes" id="UP000637757">
    <property type="component" value="Unassembled WGS sequence"/>
</dbReference>
<feature type="region of interest" description="Disordered" evidence="1">
    <location>
        <begin position="77"/>
        <end position="96"/>
    </location>
</feature>
<evidence type="ECO:0000313" key="3">
    <source>
        <dbReference type="Proteomes" id="UP000637757"/>
    </source>
</evidence>
<accession>A0A931B0W5</accession>
<gene>
    <name evidence="2" type="ORF">IC227_08575</name>
</gene>
<dbReference type="EMBL" id="JADAKE010000017">
    <property type="protein sequence ID" value="MBF8808340.1"/>
    <property type="molecule type" value="Genomic_DNA"/>
</dbReference>
<evidence type="ECO:0000256" key="1">
    <source>
        <dbReference type="SAM" id="MobiDB-lite"/>
    </source>
</evidence>
<feature type="compositionally biased region" description="Basic and acidic residues" evidence="1">
    <location>
        <begin position="82"/>
        <end position="96"/>
    </location>
</feature>
<name>A0A931B0W5_9ENTE</name>